<evidence type="ECO:0000256" key="4">
    <source>
        <dbReference type="SAM" id="SignalP"/>
    </source>
</evidence>
<dbReference type="Gene3D" id="3.10.105.10">
    <property type="entry name" value="Dipeptide-binding Protein, Domain 3"/>
    <property type="match status" value="1"/>
</dbReference>
<feature type="domain" description="Solute-binding protein family 5" evidence="5">
    <location>
        <begin position="75"/>
        <end position="394"/>
    </location>
</feature>
<reference evidence="7" key="1">
    <citation type="journal article" date="2019" name="Int. J. Syst. Evol. Microbiol.">
        <title>The Global Catalogue of Microorganisms (GCM) 10K type strain sequencing project: providing services to taxonomists for standard genome sequencing and annotation.</title>
        <authorList>
            <consortium name="The Broad Institute Genomics Platform"/>
            <consortium name="The Broad Institute Genome Sequencing Center for Infectious Disease"/>
            <person name="Wu L."/>
            <person name="Ma J."/>
        </authorList>
    </citation>
    <scope>NUCLEOTIDE SEQUENCE [LARGE SCALE GENOMIC DNA]</scope>
    <source>
        <strain evidence="7">ZS-22-S1</strain>
    </source>
</reference>
<gene>
    <name evidence="6" type="ORF">ACFPCV_22120</name>
</gene>
<dbReference type="InterPro" id="IPR000914">
    <property type="entry name" value="SBP_5_dom"/>
</dbReference>
<sequence>MPHKSRLLVPLLAAALVGACTGDPAPPASGDPDGTSMVIAVADEPADVHPLSGYAENGAAKLFDGLVEHQSDRSLRPALAVDLPEPAPDGRSWTVRLRGEVTFADGTPFEAEDVVATYRAVLDPARKSPVRQRFSMLKSVTAVNASTVRFDLTAPYAPFPALLVLGIVSSESVGTPEPVGTGPYRLESWARGERMVLTANTSYWNDPPAVEKVTVEFIPDDDARAARLRDGKLDGAALPPPLAAGFEDVDGLLVAYHSAADVRAVVLPTGNPVTGDPALRVALNHAVNRKNMVDDAVATKARAAHTPMPHVLAEFVDPDATYEFDLTSALDALSAGGWVPGEAGVRTKNGVPASFTLHYPAGDTVSEALARSFAADARAVGVEVTPEPAATAQTGPSVVAFGDPFDPDPELYPLVHSGSALGGYVNDTVDEALDTGRTATDPAQRATAYRKFQRSWVTAPGMVVLVAPNHTYVMRESWEGYQPVVDAAHSDFTWGAWWNLEDWKPR</sequence>
<evidence type="ECO:0000313" key="7">
    <source>
        <dbReference type="Proteomes" id="UP001595859"/>
    </source>
</evidence>
<dbReference type="Proteomes" id="UP001595859">
    <property type="component" value="Unassembled WGS sequence"/>
</dbReference>
<comment type="caution">
    <text evidence="6">The sequence shown here is derived from an EMBL/GenBank/DDBJ whole genome shotgun (WGS) entry which is preliminary data.</text>
</comment>
<proteinExistence type="inferred from homology"/>
<dbReference type="InterPro" id="IPR030678">
    <property type="entry name" value="Peptide/Ni-bd"/>
</dbReference>
<keyword evidence="2" id="KW-0813">Transport</keyword>
<comment type="similarity">
    <text evidence="1">Belongs to the bacterial solute-binding protein 5 family.</text>
</comment>
<protein>
    <submittedName>
        <fullName evidence="6">ABC transporter substrate-binding protein</fullName>
    </submittedName>
</protein>
<keyword evidence="7" id="KW-1185">Reference proteome</keyword>
<dbReference type="InterPro" id="IPR039424">
    <property type="entry name" value="SBP_5"/>
</dbReference>
<dbReference type="PROSITE" id="PS51257">
    <property type="entry name" value="PROKAR_LIPOPROTEIN"/>
    <property type="match status" value="1"/>
</dbReference>
<dbReference type="SUPFAM" id="SSF53850">
    <property type="entry name" value="Periplasmic binding protein-like II"/>
    <property type="match status" value="1"/>
</dbReference>
<dbReference type="PANTHER" id="PTHR30290:SF9">
    <property type="entry name" value="OLIGOPEPTIDE-BINDING PROTEIN APPA"/>
    <property type="match status" value="1"/>
</dbReference>
<evidence type="ECO:0000256" key="2">
    <source>
        <dbReference type="ARBA" id="ARBA00022448"/>
    </source>
</evidence>
<keyword evidence="3 4" id="KW-0732">Signal</keyword>
<organism evidence="6 7">
    <name type="scientific">Actinophytocola glycyrrhizae</name>
    <dbReference type="NCBI Taxonomy" id="2044873"/>
    <lineage>
        <taxon>Bacteria</taxon>
        <taxon>Bacillati</taxon>
        <taxon>Actinomycetota</taxon>
        <taxon>Actinomycetes</taxon>
        <taxon>Pseudonocardiales</taxon>
        <taxon>Pseudonocardiaceae</taxon>
    </lineage>
</organism>
<dbReference type="EMBL" id="JBHSIS010000010">
    <property type="protein sequence ID" value="MFC4856208.1"/>
    <property type="molecule type" value="Genomic_DNA"/>
</dbReference>
<accession>A0ABV9S3I0</accession>
<evidence type="ECO:0000313" key="6">
    <source>
        <dbReference type="EMBL" id="MFC4856208.1"/>
    </source>
</evidence>
<evidence type="ECO:0000259" key="5">
    <source>
        <dbReference type="Pfam" id="PF00496"/>
    </source>
</evidence>
<name>A0ABV9S3I0_9PSEU</name>
<evidence type="ECO:0000256" key="3">
    <source>
        <dbReference type="ARBA" id="ARBA00022729"/>
    </source>
</evidence>
<dbReference type="Gene3D" id="3.90.76.10">
    <property type="entry name" value="Dipeptide-binding Protein, Domain 1"/>
    <property type="match status" value="1"/>
</dbReference>
<dbReference type="Gene3D" id="3.40.190.10">
    <property type="entry name" value="Periplasmic binding protein-like II"/>
    <property type="match status" value="1"/>
</dbReference>
<dbReference type="PIRSF" id="PIRSF002741">
    <property type="entry name" value="MppA"/>
    <property type="match status" value="1"/>
</dbReference>
<dbReference type="PANTHER" id="PTHR30290">
    <property type="entry name" value="PERIPLASMIC BINDING COMPONENT OF ABC TRANSPORTER"/>
    <property type="match status" value="1"/>
</dbReference>
<dbReference type="RefSeq" id="WP_378058191.1">
    <property type="nucleotide sequence ID" value="NZ_JBHSIS010000010.1"/>
</dbReference>
<evidence type="ECO:0000256" key="1">
    <source>
        <dbReference type="ARBA" id="ARBA00005695"/>
    </source>
</evidence>
<feature type="signal peptide" evidence="4">
    <location>
        <begin position="1"/>
        <end position="19"/>
    </location>
</feature>
<feature type="chain" id="PRO_5047264480" evidence="4">
    <location>
        <begin position="20"/>
        <end position="506"/>
    </location>
</feature>
<dbReference type="Pfam" id="PF00496">
    <property type="entry name" value="SBP_bac_5"/>
    <property type="match status" value="1"/>
</dbReference>